<dbReference type="OrthoDB" id="5290997at2"/>
<gene>
    <name evidence="6" type="ORF">C8N35_1011349</name>
</gene>
<proteinExistence type="predicted"/>
<sequence length="259" mass="29030">MVLLRSALFNICFYLYIVVALVVYAPAFFLPRRVGWPLIVLWARASLWMLRVIAGIKIEVRGRENIPDGGFIVAAKHQSVWETFALLTLFPDPTFILKRELTWLPIFGWYTMKMKMIPVNRGKRSAALRAMTADAREAIAEGRQILIFPEGTRRPAGAEPNYKFGIVHIYRELKCPVLPVALNSGLFWPRRTFKRYPGTVVIDIRPPIAPGLPGENFVSALQGSLEEATDTLLLEAAKADNPPPGARAIAARIAERGKH</sequence>
<keyword evidence="4" id="KW-0472">Membrane</keyword>
<evidence type="ECO:0000256" key="4">
    <source>
        <dbReference type="SAM" id="Phobius"/>
    </source>
</evidence>
<dbReference type="RefSeq" id="WP_107988750.1">
    <property type="nucleotide sequence ID" value="NZ_QAYG01000001.1"/>
</dbReference>
<feature type="transmembrane region" description="Helical" evidence="4">
    <location>
        <begin position="7"/>
        <end position="29"/>
    </location>
</feature>
<comment type="pathway">
    <text evidence="1">Lipid metabolism.</text>
</comment>
<organism evidence="6 7">
    <name type="scientific">Breoghania corrubedonensis</name>
    <dbReference type="NCBI Taxonomy" id="665038"/>
    <lineage>
        <taxon>Bacteria</taxon>
        <taxon>Pseudomonadati</taxon>
        <taxon>Pseudomonadota</taxon>
        <taxon>Alphaproteobacteria</taxon>
        <taxon>Hyphomicrobiales</taxon>
        <taxon>Stappiaceae</taxon>
        <taxon>Breoghania</taxon>
    </lineage>
</organism>
<dbReference type="GO" id="GO:0003841">
    <property type="term" value="F:1-acylglycerol-3-phosphate O-acyltransferase activity"/>
    <property type="evidence" value="ECO:0007669"/>
    <property type="project" value="TreeGrafter"/>
</dbReference>
<dbReference type="Pfam" id="PF01553">
    <property type="entry name" value="Acyltransferase"/>
    <property type="match status" value="1"/>
</dbReference>
<evidence type="ECO:0000313" key="6">
    <source>
        <dbReference type="EMBL" id="PTW63298.1"/>
    </source>
</evidence>
<evidence type="ECO:0000256" key="3">
    <source>
        <dbReference type="ARBA" id="ARBA00023315"/>
    </source>
</evidence>
<keyword evidence="3 6" id="KW-0012">Acyltransferase</keyword>
<keyword evidence="7" id="KW-1185">Reference proteome</keyword>
<name>A0A2T5VHU9_9HYPH</name>
<evidence type="ECO:0000259" key="5">
    <source>
        <dbReference type="SMART" id="SM00563"/>
    </source>
</evidence>
<dbReference type="Proteomes" id="UP000244081">
    <property type="component" value="Unassembled WGS sequence"/>
</dbReference>
<keyword evidence="4" id="KW-0812">Transmembrane</keyword>
<dbReference type="SMART" id="SM00563">
    <property type="entry name" value="PlsC"/>
    <property type="match status" value="1"/>
</dbReference>
<dbReference type="PANTHER" id="PTHR10434:SF40">
    <property type="entry name" value="1-ACYL-SN-GLYCEROL-3-PHOSPHATE ACYLTRANSFERASE"/>
    <property type="match status" value="1"/>
</dbReference>
<evidence type="ECO:0000313" key="7">
    <source>
        <dbReference type="Proteomes" id="UP000244081"/>
    </source>
</evidence>
<dbReference type="EMBL" id="QAYG01000001">
    <property type="protein sequence ID" value="PTW63298.1"/>
    <property type="molecule type" value="Genomic_DNA"/>
</dbReference>
<dbReference type="InterPro" id="IPR002123">
    <property type="entry name" value="Plipid/glycerol_acylTrfase"/>
</dbReference>
<dbReference type="AlphaFoldDB" id="A0A2T5VHU9"/>
<dbReference type="SUPFAM" id="SSF69593">
    <property type="entry name" value="Glycerol-3-phosphate (1)-acyltransferase"/>
    <property type="match status" value="1"/>
</dbReference>
<evidence type="ECO:0000256" key="1">
    <source>
        <dbReference type="ARBA" id="ARBA00005189"/>
    </source>
</evidence>
<comment type="caution">
    <text evidence="6">The sequence shown here is derived from an EMBL/GenBank/DDBJ whole genome shotgun (WGS) entry which is preliminary data.</text>
</comment>
<accession>A0A2T5VHU9</accession>
<keyword evidence="2 6" id="KW-0808">Transferase</keyword>
<dbReference type="GO" id="GO:0006654">
    <property type="term" value="P:phosphatidic acid biosynthetic process"/>
    <property type="evidence" value="ECO:0007669"/>
    <property type="project" value="TreeGrafter"/>
</dbReference>
<dbReference type="PANTHER" id="PTHR10434">
    <property type="entry name" value="1-ACYL-SN-GLYCEROL-3-PHOSPHATE ACYLTRANSFERASE"/>
    <property type="match status" value="1"/>
</dbReference>
<reference evidence="6 7" key="1">
    <citation type="submission" date="2018-04" db="EMBL/GenBank/DDBJ databases">
        <title>Genomic Encyclopedia of Archaeal and Bacterial Type Strains, Phase II (KMG-II): from individual species to whole genera.</title>
        <authorList>
            <person name="Goeker M."/>
        </authorList>
    </citation>
    <scope>NUCLEOTIDE SEQUENCE [LARGE SCALE GENOMIC DNA]</scope>
    <source>
        <strain evidence="6 7">DSM 23382</strain>
    </source>
</reference>
<protein>
    <submittedName>
        <fullName evidence="6">1-acyl-sn-glycerol-3-phosphate acyltransferase</fullName>
    </submittedName>
</protein>
<feature type="domain" description="Phospholipid/glycerol acyltransferase" evidence="5">
    <location>
        <begin position="71"/>
        <end position="185"/>
    </location>
</feature>
<dbReference type="CDD" id="cd07989">
    <property type="entry name" value="LPLAT_AGPAT-like"/>
    <property type="match status" value="1"/>
</dbReference>
<keyword evidence="4" id="KW-1133">Transmembrane helix</keyword>
<evidence type="ECO:0000256" key="2">
    <source>
        <dbReference type="ARBA" id="ARBA00022679"/>
    </source>
</evidence>